<proteinExistence type="predicted"/>
<name>A0AA51VJN9_9CAUD</name>
<sequence length="62" mass="7107">MKVRIINHDAYGPFLTDTCKELYAVGTVHEVQDFFPDTGEVILGYEDEGFTFDPSEYEVVEE</sequence>
<evidence type="ECO:0000313" key="2">
    <source>
        <dbReference type="Proteomes" id="UP001182171"/>
    </source>
</evidence>
<keyword evidence="2" id="KW-1185">Reference proteome</keyword>
<organism evidence="1 2">
    <name type="scientific">Escherichia phage vB_EcoP_PAS7</name>
    <dbReference type="NCBI Taxonomy" id="3053875"/>
    <lineage>
        <taxon>Viruses</taxon>
        <taxon>Duplodnaviria</taxon>
        <taxon>Heunggongvirae</taxon>
        <taxon>Uroviricota</taxon>
        <taxon>Caudoviricetes</taxon>
        <taxon>Autographivirales</taxon>
        <taxon>Autoscriptoviridae</taxon>
        <taxon>Slopekvirinae</taxon>
        <taxon>Cepavirus</taxon>
        <taxon>Cepavirus PAS7</taxon>
    </lineage>
</organism>
<reference evidence="1" key="1">
    <citation type="submission" date="2023-05" db="EMBL/GenBank/DDBJ databases">
        <title>Complete genome sequence of three non-O157 smooth Escherichia coli infecting phages.</title>
        <authorList>
            <person name="Pas C."/>
            <person name="Briers Y."/>
            <person name="Fieseler L."/>
        </authorList>
    </citation>
    <scope>NUCLEOTIDE SEQUENCE</scope>
</reference>
<dbReference type="EMBL" id="OQ921331">
    <property type="protein sequence ID" value="WMX18796.1"/>
    <property type="molecule type" value="Genomic_DNA"/>
</dbReference>
<accession>A0AA51VJN9</accession>
<dbReference type="Proteomes" id="UP001182171">
    <property type="component" value="Segment"/>
</dbReference>
<protein>
    <submittedName>
        <fullName evidence="1">Uncharacterized protein</fullName>
    </submittedName>
</protein>
<evidence type="ECO:0000313" key="1">
    <source>
        <dbReference type="EMBL" id="WMX18796.1"/>
    </source>
</evidence>